<evidence type="ECO:0000259" key="4">
    <source>
        <dbReference type="PROSITE" id="PS50405"/>
    </source>
</evidence>
<feature type="site" description="Lowers pKa of active site Cys" evidence="3">
    <location>
        <position position="246"/>
    </location>
</feature>
<dbReference type="OrthoDB" id="9769158at2"/>
<feature type="active site" description="Nucleophile" evidence="1">
    <location>
        <position position="55"/>
    </location>
</feature>
<dbReference type="GO" id="GO:0004364">
    <property type="term" value="F:glutathione transferase activity"/>
    <property type="evidence" value="ECO:0007669"/>
    <property type="project" value="InterPro"/>
</dbReference>
<comment type="caution">
    <text evidence="5">The sequence shown here is derived from an EMBL/GenBank/DDBJ whole genome shotgun (WGS) entry which is preliminary data.</text>
</comment>
<gene>
    <name evidence="5" type="ORF">IO98_08375</name>
</gene>
<dbReference type="SFLD" id="SFLDS00019">
    <property type="entry name" value="Glutathione_Transferase_(cytos"/>
    <property type="match status" value="1"/>
</dbReference>
<reference evidence="5 6" key="1">
    <citation type="submission" date="2014-07" db="EMBL/GenBank/DDBJ databases">
        <title>Draft genome of Clostridium celerecrescens 152B isolated from sediments associated with methane hydrate from Krishna Godavari basin.</title>
        <authorList>
            <person name="Honkalas V.S."/>
            <person name="Dabir A.P."/>
            <person name="Arora P."/>
            <person name="Dhakephalkar P.K."/>
        </authorList>
    </citation>
    <scope>NUCLEOTIDE SEQUENCE [LARGE SCALE GENOMIC DNA]</scope>
    <source>
        <strain evidence="5 6">152B</strain>
    </source>
</reference>
<dbReference type="Proteomes" id="UP000028525">
    <property type="component" value="Unassembled WGS sequence"/>
</dbReference>
<dbReference type="SUPFAM" id="SSF47616">
    <property type="entry name" value="GST C-terminal domain-like"/>
    <property type="match status" value="1"/>
</dbReference>
<keyword evidence="6" id="KW-1185">Reference proteome</keyword>
<feature type="domain" description="GST C-terminal" evidence="4">
    <location>
        <begin position="165"/>
        <end position="295"/>
    </location>
</feature>
<feature type="active site" description="Proton donor/acceptor" evidence="1">
    <location>
        <position position="188"/>
    </location>
</feature>
<dbReference type="InterPro" id="IPR036249">
    <property type="entry name" value="Thioredoxin-like_sf"/>
</dbReference>
<dbReference type="PROSITE" id="PS50405">
    <property type="entry name" value="GST_CTER"/>
    <property type="match status" value="1"/>
</dbReference>
<evidence type="ECO:0000256" key="1">
    <source>
        <dbReference type="PIRSR" id="PIRSR015753-1"/>
    </source>
</evidence>
<evidence type="ECO:0000313" key="6">
    <source>
        <dbReference type="Proteomes" id="UP000028525"/>
    </source>
</evidence>
<dbReference type="EMBL" id="JPME01000010">
    <property type="protein sequence ID" value="KEZ90739.1"/>
    <property type="molecule type" value="Genomic_DNA"/>
</dbReference>
<proteinExistence type="predicted"/>
<feature type="binding site" evidence="2">
    <location>
        <position position="88"/>
    </location>
    <ligand>
        <name>glutathione</name>
        <dbReference type="ChEBI" id="CHEBI:57925"/>
    </ligand>
</feature>
<dbReference type="PANTHER" id="PTHR32419">
    <property type="entry name" value="GLUTATHIONYL-HYDROQUINONE REDUCTASE"/>
    <property type="match status" value="1"/>
</dbReference>
<dbReference type="GO" id="GO:0005737">
    <property type="term" value="C:cytoplasm"/>
    <property type="evidence" value="ECO:0007669"/>
    <property type="project" value="TreeGrafter"/>
</dbReference>
<dbReference type="PANTHER" id="PTHR32419:SF6">
    <property type="entry name" value="GLUTATHIONE S-TRANSFERASE OMEGA-LIKE 1-RELATED"/>
    <property type="match status" value="1"/>
</dbReference>
<dbReference type="AlphaFoldDB" id="A0A084JP55"/>
<keyword evidence="5" id="KW-0808">Transferase</keyword>
<evidence type="ECO:0000256" key="2">
    <source>
        <dbReference type="PIRSR" id="PIRSR015753-2"/>
    </source>
</evidence>
<dbReference type="InterPro" id="IPR036282">
    <property type="entry name" value="Glutathione-S-Trfase_C_sf"/>
</dbReference>
<name>A0A084JP55_9FIRM</name>
<dbReference type="SFLD" id="SFLDG01148">
    <property type="entry name" value="Xi_(cytGST)"/>
    <property type="match status" value="1"/>
</dbReference>
<dbReference type="RefSeq" id="WP_038280008.1">
    <property type="nucleotide sequence ID" value="NZ_JPME01000010.1"/>
</dbReference>
<dbReference type="InterPro" id="IPR047047">
    <property type="entry name" value="GST_Omega-like_C"/>
</dbReference>
<sequence length="340" mass="39886">MSEGIEVFESTFRHQIQTDGEIKVQDNFFKKKFGREEGEWPVEAGRYRLLWMPACPHAHKVIIARRLLGLDKVISLGTTGIFRDPKGWVFTEDPDEKDPVLGIHYLKEIYDRDTPDGDYKERPTVPILADTTTGKGVNNDHFWIPVYFETAWKPYHKVGAPELYPAELRAEIDELNHFIFKRINNGVYEVGFARSQEAYEKAFEAFFEAMDLLDRRLESRRFLFGDYITDSDIRLYPTLARFDVVYHQVFHANKKRLVEYKNLWPYARDLYQVPEIKESTCFDVYKKHYQLSPHLKPLWGNVYSIVAKGPDVSGWELPSGREILSRDPDKKMKLQEVSHE</sequence>
<feature type="site" description="Lowers pKa of active site Cys" evidence="3">
    <location>
        <position position="289"/>
    </location>
</feature>
<dbReference type="CDD" id="cd03190">
    <property type="entry name" value="GST_C_Omega_like"/>
    <property type="match status" value="1"/>
</dbReference>
<dbReference type="Pfam" id="PF13410">
    <property type="entry name" value="GST_C_2"/>
    <property type="match status" value="1"/>
</dbReference>
<evidence type="ECO:0000313" key="5">
    <source>
        <dbReference type="EMBL" id="KEZ90739.1"/>
    </source>
</evidence>
<dbReference type="Gene3D" id="1.20.1050.10">
    <property type="match status" value="1"/>
</dbReference>
<dbReference type="SUPFAM" id="SSF52833">
    <property type="entry name" value="Thioredoxin-like"/>
    <property type="match status" value="1"/>
</dbReference>
<dbReference type="InterPro" id="IPR010987">
    <property type="entry name" value="Glutathione-S-Trfase_C-like"/>
</dbReference>
<organism evidence="5 6">
    <name type="scientific">Lacrimispora celerecrescens</name>
    <dbReference type="NCBI Taxonomy" id="29354"/>
    <lineage>
        <taxon>Bacteria</taxon>
        <taxon>Bacillati</taxon>
        <taxon>Bacillota</taxon>
        <taxon>Clostridia</taxon>
        <taxon>Lachnospirales</taxon>
        <taxon>Lachnospiraceae</taxon>
        <taxon>Lacrimispora</taxon>
    </lineage>
</organism>
<feature type="binding site" evidence="2">
    <location>
        <begin position="122"/>
        <end position="125"/>
    </location>
    <ligand>
        <name>glutathione</name>
        <dbReference type="ChEBI" id="CHEBI:57925"/>
    </ligand>
</feature>
<dbReference type="PIRSF" id="PIRSF015753">
    <property type="entry name" value="GST"/>
    <property type="match status" value="1"/>
</dbReference>
<evidence type="ECO:0000256" key="3">
    <source>
        <dbReference type="PIRSR" id="PIRSR015753-3"/>
    </source>
</evidence>
<dbReference type="SFLD" id="SFLDG01206">
    <property type="entry name" value="Xi.1"/>
    <property type="match status" value="1"/>
</dbReference>
<dbReference type="InterPro" id="IPR040079">
    <property type="entry name" value="Glutathione_S-Trfase"/>
</dbReference>
<dbReference type="InterPro" id="IPR016639">
    <property type="entry name" value="GST_Omega/GSH"/>
</dbReference>
<accession>A0A084JP55</accession>
<dbReference type="Gene3D" id="3.40.30.10">
    <property type="entry name" value="Glutaredoxin"/>
    <property type="match status" value="1"/>
</dbReference>
<dbReference type="STRING" id="29354.IO98_08375"/>
<protein>
    <submittedName>
        <fullName evidence="5">Glutathione S-transferase</fullName>
    </submittedName>
</protein>